<dbReference type="EMBL" id="CM046112">
    <property type="protein sequence ID" value="KAI8429164.1"/>
    <property type="molecule type" value="Genomic_DNA"/>
</dbReference>
<gene>
    <name evidence="1" type="ORF">MSG28_007709</name>
</gene>
<sequence length="240" mass="25931">MLWKLAFVAVLAVGVLGEYKVTDEHKQQVKDFITMVCKKTNAEDKAPEVETAVLTFGECVTGLFDASTLQREIEEAKPNGALDEVFKKYCAKSPQLKACIHAVTAGATPCLPAEFRDHVAVADNATDKLLDFACHKDGDRIALFIAEGGPQCFQEKSNAIRDCTNSLKSTFTSVQAATALTTAERCAKFDETAACVVTALEGCSNPTPANMAESLLKFVRTVTPCNAIPQWGMDENSRNA</sequence>
<dbReference type="Proteomes" id="UP001064048">
    <property type="component" value="Chromosome 12"/>
</dbReference>
<keyword evidence="2" id="KW-1185">Reference proteome</keyword>
<comment type="caution">
    <text evidence="1">The sequence shown here is derived from an EMBL/GenBank/DDBJ whole genome shotgun (WGS) entry which is preliminary data.</text>
</comment>
<accession>A0ACC0JYF5</accession>
<name>A0ACC0JYF5_CHOFU</name>
<reference evidence="1 2" key="1">
    <citation type="journal article" date="2022" name="Genome Biol. Evol.">
        <title>The Spruce Budworm Genome: Reconstructing the Evolutionary History of Antifreeze Proteins.</title>
        <authorList>
            <person name="Beliveau C."/>
            <person name="Gagne P."/>
            <person name="Picq S."/>
            <person name="Vernygora O."/>
            <person name="Keeling C.I."/>
            <person name="Pinkney K."/>
            <person name="Doucet D."/>
            <person name="Wen F."/>
            <person name="Johnston J.S."/>
            <person name="Maaroufi H."/>
            <person name="Boyle B."/>
            <person name="Laroche J."/>
            <person name="Dewar K."/>
            <person name="Juretic N."/>
            <person name="Blackburn G."/>
            <person name="Nisole A."/>
            <person name="Brunet B."/>
            <person name="Brandao M."/>
            <person name="Lumley L."/>
            <person name="Duan J."/>
            <person name="Quan G."/>
            <person name="Lucarotti C.J."/>
            <person name="Roe A.D."/>
            <person name="Sperling F.A.H."/>
            <person name="Levesque R.C."/>
            <person name="Cusson M."/>
        </authorList>
    </citation>
    <scope>NUCLEOTIDE SEQUENCE [LARGE SCALE GENOMIC DNA]</scope>
    <source>
        <strain evidence="1">Glfc:IPQL:Cfum</strain>
    </source>
</reference>
<evidence type="ECO:0000313" key="1">
    <source>
        <dbReference type="EMBL" id="KAI8429164.1"/>
    </source>
</evidence>
<proteinExistence type="predicted"/>
<evidence type="ECO:0000313" key="2">
    <source>
        <dbReference type="Proteomes" id="UP001064048"/>
    </source>
</evidence>
<organism evidence="1 2">
    <name type="scientific">Choristoneura fumiferana</name>
    <name type="common">Spruce budworm moth</name>
    <name type="synonym">Archips fumiferana</name>
    <dbReference type="NCBI Taxonomy" id="7141"/>
    <lineage>
        <taxon>Eukaryota</taxon>
        <taxon>Metazoa</taxon>
        <taxon>Ecdysozoa</taxon>
        <taxon>Arthropoda</taxon>
        <taxon>Hexapoda</taxon>
        <taxon>Insecta</taxon>
        <taxon>Pterygota</taxon>
        <taxon>Neoptera</taxon>
        <taxon>Endopterygota</taxon>
        <taxon>Lepidoptera</taxon>
        <taxon>Glossata</taxon>
        <taxon>Ditrysia</taxon>
        <taxon>Tortricoidea</taxon>
        <taxon>Tortricidae</taxon>
        <taxon>Tortricinae</taxon>
        <taxon>Choristoneura</taxon>
    </lineage>
</organism>
<protein>
    <submittedName>
        <fullName evidence="1">Uncharacterized protein</fullName>
    </submittedName>
</protein>